<dbReference type="OrthoDB" id="9787902at2"/>
<evidence type="ECO:0000256" key="1">
    <source>
        <dbReference type="SAM" id="SignalP"/>
    </source>
</evidence>
<dbReference type="AlphaFoldDB" id="A0A8B2NHY9"/>
<dbReference type="SUPFAM" id="SSF53850">
    <property type="entry name" value="Periplasmic binding protein-like II"/>
    <property type="match status" value="1"/>
</dbReference>
<feature type="signal peptide" evidence="1">
    <location>
        <begin position="1"/>
        <end position="19"/>
    </location>
</feature>
<feature type="domain" description="ABC-type glycine betaine transport system substrate-binding" evidence="2">
    <location>
        <begin position="22"/>
        <end position="303"/>
    </location>
</feature>
<evidence type="ECO:0000313" key="4">
    <source>
        <dbReference type="Proteomes" id="UP000249590"/>
    </source>
</evidence>
<protein>
    <submittedName>
        <fullName evidence="3">Amino acid-binding protein</fullName>
    </submittedName>
</protein>
<dbReference type="GO" id="GO:0022857">
    <property type="term" value="F:transmembrane transporter activity"/>
    <property type="evidence" value="ECO:0007669"/>
    <property type="project" value="InterPro"/>
</dbReference>
<dbReference type="GO" id="GO:0043190">
    <property type="term" value="C:ATP-binding cassette (ABC) transporter complex"/>
    <property type="evidence" value="ECO:0007669"/>
    <property type="project" value="InterPro"/>
</dbReference>
<reference evidence="3 4" key="1">
    <citation type="submission" date="2018-05" db="EMBL/GenBank/DDBJ databases">
        <title>Acuticoccus sediminis sp. nov., isolated from deep-sea sediment of Indian Ocean.</title>
        <authorList>
            <person name="Liu X."/>
            <person name="Lai Q."/>
            <person name="Du Y."/>
            <person name="Sun F."/>
            <person name="Zhang X."/>
            <person name="Wang S."/>
            <person name="Shao Z."/>
        </authorList>
    </citation>
    <scope>NUCLEOTIDE SEQUENCE [LARGE SCALE GENOMIC DNA]</scope>
    <source>
        <strain evidence="3 4">PTG4-2</strain>
    </source>
</reference>
<feature type="chain" id="PRO_5032717352" evidence="1">
    <location>
        <begin position="20"/>
        <end position="314"/>
    </location>
</feature>
<gene>
    <name evidence="3" type="ORF">DLJ53_30585</name>
</gene>
<keyword evidence="4" id="KW-1185">Reference proteome</keyword>
<evidence type="ECO:0000259" key="2">
    <source>
        <dbReference type="Pfam" id="PF04069"/>
    </source>
</evidence>
<comment type="caution">
    <text evidence="3">The sequence shown here is derived from an EMBL/GenBank/DDBJ whole genome shotgun (WGS) entry which is preliminary data.</text>
</comment>
<sequence length="314" mass="34447">MRRVLALAGVLAWTAPAAAQTTVVIGVPDWPTAQVTANIIGDVLAAKYDVAVKLRPIGTVQLFDAIDRGEVDIHPEIWLPNSSVDVKKYTDELKTLTLAPARVAATQNICTTRGTVEQTGISSVADLANPEMAANFDTDGDGKGEMWIGDFEWSATRIERLRARSYGYDQTMMLLTMPEDMAMAAVDAAEALDTPIVFYCYSPHHVHALHDIVTLDEPAHDPSTWHVLSPEEDPAWLTNSQASSAWETAYYHIGYATDFAEYQPKIVAFLNKMALTDADAEAMSYAIDVDGRDPATVAKEWVETNADKIAEWTQ</sequence>
<proteinExistence type="predicted"/>
<dbReference type="Proteomes" id="UP000249590">
    <property type="component" value="Unassembled WGS sequence"/>
</dbReference>
<name>A0A8B2NHY9_9HYPH</name>
<dbReference type="CDD" id="cd13642">
    <property type="entry name" value="PBP2_BCP_1"/>
    <property type="match status" value="1"/>
</dbReference>
<dbReference type="Pfam" id="PF04069">
    <property type="entry name" value="OpuAC"/>
    <property type="match status" value="1"/>
</dbReference>
<evidence type="ECO:0000313" key="3">
    <source>
        <dbReference type="EMBL" id="RAH97023.1"/>
    </source>
</evidence>
<keyword evidence="1" id="KW-0732">Signal</keyword>
<organism evidence="3 4">
    <name type="scientific">Acuticoccus sediminis</name>
    <dbReference type="NCBI Taxonomy" id="2184697"/>
    <lineage>
        <taxon>Bacteria</taxon>
        <taxon>Pseudomonadati</taxon>
        <taxon>Pseudomonadota</taxon>
        <taxon>Alphaproteobacteria</taxon>
        <taxon>Hyphomicrobiales</taxon>
        <taxon>Amorphaceae</taxon>
        <taxon>Acuticoccus</taxon>
    </lineage>
</organism>
<dbReference type="EMBL" id="QHHQ01000010">
    <property type="protein sequence ID" value="RAH97023.1"/>
    <property type="molecule type" value="Genomic_DNA"/>
</dbReference>
<accession>A0A8B2NHY9</accession>
<dbReference type="Gene3D" id="3.10.105.10">
    <property type="entry name" value="Dipeptide-binding Protein, Domain 3"/>
    <property type="match status" value="2"/>
</dbReference>
<dbReference type="InterPro" id="IPR007210">
    <property type="entry name" value="ABC_Gly_betaine_transp_sub-bd"/>
</dbReference>
<dbReference type="Gene3D" id="3.40.190.100">
    <property type="entry name" value="Glycine betaine-binding periplasmic protein, domain 2"/>
    <property type="match status" value="1"/>
</dbReference>